<feature type="transmembrane region" description="Helical" evidence="1">
    <location>
        <begin position="181"/>
        <end position="200"/>
    </location>
</feature>
<evidence type="ECO:0000256" key="1">
    <source>
        <dbReference type="SAM" id="Phobius"/>
    </source>
</evidence>
<keyword evidence="2" id="KW-0496">Mitochondrion</keyword>
<keyword evidence="1" id="KW-1133">Transmembrane helix</keyword>
<keyword evidence="1" id="KW-0472">Membrane</keyword>
<feature type="transmembrane region" description="Helical" evidence="1">
    <location>
        <begin position="151"/>
        <end position="169"/>
    </location>
</feature>
<name>A0A6G5ZU29_9EUGL</name>
<accession>A0A6G5ZU29</accession>
<geneLocation type="mitochondrion" evidence="2"/>
<sequence length="330" mass="37404">MTYIILMGGMCVMICLYDNKVWAVISITVLTVSMIHDGVLSVLSTWLVLSVLSYTVVLCMPHKLTGTPDPLLTMWVWLSILSDILVTVSMLSQDTWHTYSIVIMVMIKLYLNPMSYIWLVVYNSMHIQDTLVLMIISYVLCYSTVHILDFFFFFFFFFGVVLTMVLLMIQQLEVRSIHNSIIIVSVSSYVMLVGGVLVTAQQVVGSILVVCLVSVVLLCTWYTVVLQGHSAYQVFMYCYNITIHWYVMILLVVVSGLVVHIYGVSKIEILITSIIMMHVFFFFFSLLIMISWIYRSIITSIILGGGGGNHTSYVDCTSTMLMGTMYILVS</sequence>
<evidence type="ECO:0000313" key="2">
    <source>
        <dbReference type="EMBL" id="QHQ98704.1"/>
    </source>
</evidence>
<feature type="transmembrane region" description="Helical" evidence="1">
    <location>
        <begin position="98"/>
        <end position="120"/>
    </location>
</feature>
<protein>
    <submittedName>
        <fullName evidence="2">NADH dehydrogenase subunit 2</fullName>
    </submittedName>
</protein>
<feature type="transmembrane region" description="Helical" evidence="1">
    <location>
        <begin position="269"/>
        <end position="294"/>
    </location>
</feature>
<feature type="transmembrane region" description="Helical" evidence="1">
    <location>
        <begin position="237"/>
        <end position="263"/>
    </location>
</feature>
<reference evidence="2" key="1">
    <citation type="journal article" date="2020" name="Nucleic Acids Res.">
        <title>Gene fragmentation and RNA editing without borders: eccentric mitochondrial genomes of diplonemids.</title>
        <authorList>
            <person name="Kaur B."/>
            <person name="Zahonova K."/>
            <person name="Valach M."/>
            <person name="Faktorova D."/>
            <person name="Prokopchuk G."/>
            <person name="Burger G."/>
            <person name="Lukes J."/>
        </authorList>
    </citation>
    <scope>NUCLEOTIDE SEQUENCE</scope>
</reference>
<feature type="transmembrane region" description="Helical" evidence="1">
    <location>
        <begin position="206"/>
        <end position="225"/>
    </location>
</feature>
<dbReference type="AlphaFoldDB" id="A0A6G5ZU29"/>
<feature type="transmembrane region" description="Helical" evidence="1">
    <location>
        <begin position="127"/>
        <end position="145"/>
    </location>
</feature>
<feature type="transmembrane region" description="Helical" evidence="1">
    <location>
        <begin position="72"/>
        <end position="92"/>
    </location>
</feature>
<proteinExistence type="evidence at transcript level"/>
<organism evidence="2">
    <name type="scientific">Sulcionema specki</name>
    <dbReference type="NCBI Taxonomy" id="2016126"/>
    <lineage>
        <taxon>Eukaryota</taxon>
        <taxon>Discoba</taxon>
        <taxon>Euglenozoa</taxon>
        <taxon>Diplonemea</taxon>
        <taxon>Diplonemidae</taxon>
        <taxon>Sulcionema</taxon>
    </lineage>
</organism>
<feature type="transmembrane region" description="Helical" evidence="1">
    <location>
        <begin position="39"/>
        <end position="60"/>
    </location>
</feature>
<dbReference type="EMBL" id="MN109407">
    <property type="protein sequence ID" value="QHQ98704.1"/>
    <property type="molecule type" value="mRNA"/>
</dbReference>
<keyword evidence="1" id="KW-0812">Transmembrane</keyword>